<protein>
    <submittedName>
        <fullName evidence="3">Uncharacterized protein</fullName>
    </submittedName>
</protein>
<feature type="compositionally biased region" description="Pro residues" evidence="1">
    <location>
        <begin position="1"/>
        <end position="13"/>
    </location>
</feature>
<reference evidence="3 4" key="1">
    <citation type="submission" date="2022-04" db="EMBL/GenBank/DDBJ databases">
        <title>Positive selection, recombination, and allopatry shape intraspecific diversity of widespread and dominant cyanobacteria.</title>
        <authorList>
            <person name="Wei J."/>
            <person name="Shu W."/>
            <person name="Hu C."/>
        </authorList>
    </citation>
    <scope>NUCLEOTIDE SEQUENCE [LARGE SCALE GENOMIC DNA]</scope>
    <source>
        <strain evidence="3 4">DQ-A4</strain>
    </source>
</reference>
<evidence type="ECO:0000256" key="1">
    <source>
        <dbReference type="SAM" id="MobiDB-lite"/>
    </source>
</evidence>
<keyword evidence="4" id="KW-1185">Reference proteome</keyword>
<feature type="transmembrane region" description="Helical" evidence="2">
    <location>
        <begin position="256"/>
        <end position="277"/>
    </location>
</feature>
<keyword evidence="2" id="KW-0472">Membrane</keyword>
<accession>A0ABV0KDJ9</accession>
<evidence type="ECO:0000313" key="3">
    <source>
        <dbReference type="EMBL" id="MEP0949998.1"/>
    </source>
</evidence>
<sequence>MTEPPQDPLPANPQPTDSGAPGTEPASPVSDTTEPPQAPLPVNTQAADLGTPGAEPASPVSTDQTTTTANSAEKPMLAAIVSEASKNLSGKIFLGAWFATLAIAGITFSLSYLKASNWLNRGKEIGEKSQQSCVQRHFQGMIPSMSEAEGSIESVRRDAIAQRQEINTRRLELVTKRNTLQTEPQDQEAADISQFQKQLDKENIALKELDKILRDLGIPKISIGEVNQLWEQDQAIQKRIHVHYDITRTFYATHQAGSVGAALALLFGSIVLIFISGDIWEGKIKNNPGLVFPLILFGSTYVLFLNLPTVLSAEEIYQTNLTQYIGYINLEEEICTVLATERFVGDLDQPGTIQAIEFNRLVHSVEKRMRELNTRTISSDVRAIDSLRLDLDALSYPRKSVEKTK</sequence>
<feature type="compositionally biased region" description="Polar residues" evidence="1">
    <location>
        <begin position="59"/>
        <end position="70"/>
    </location>
</feature>
<keyword evidence="2" id="KW-1133">Transmembrane helix</keyword>
<proteinExistence type="predicted"/>
<dbReference type="RefSeq" id="WP_190706776.1">
    <property type="nucleotide sequence ID" value="NZ_JAMPKX010000018.1"/>
</dbReference>
<organism evidence="3 4">
    <name type="scientific">Leptolyngbya subtilissima DQ-A4</name>
    <dbReference type="NCBI Taxonomy" id="2933933"/>
    <lineage>
        <taxon>Bacteria</taxon>
        <taxon>Bacillati</taxon>
        <taxon>Cyanobacteriota</taxon>
        <taxon>Cyanophyceae</taxon>
        <taxon>Leptolyngbyales</taxon>
        <taxon>Leptolyngbyaceae</taxon>
        <taxon>Leptolyngbya group</taxon>
        <taxon>Leptolyngbya</taxon>
    </lineage>
</organism>
<dbReference type="Proteomes" id="UP001482513">
    <property type="component" value="Unassembled WGS sequence"/>
</dbReference>
<keyword evidence="2" id="KW-0812">Transmembrane</keyword>
<name>A0ABV0KDJ9_9CYAN</name>
<dbReference type="EMBL" id="JAMPKX010000018">
    <property type="protein sequence ID" value="MEP0949998.1"/>
    <property type="molecule type" value="Genomic_DNA"/>
</dbReference>
<comment type="caution">
    <text evidence="3">The sequence shown here is derived from an EMBL/GenBank/DDBJ whole genome shotgun (WGS) entry which is preliminary data.</text>
</comment>
<evidence type="ECO:0000313" key="4">
    <source>
        <dbReference type="Proteomes" id="UP001482513"/>
    </source>
</evidence>
<feature type="region of interest" description="Disordered" evidence="1">
    <location>
        <begin position="1"/>
        <end position="70"/>
    </location>
</feature>
<feature type="transmembrane region" description="Helical" evidence="2">
    <location>
        <begin position="289"/>
        <end position="307"/>
    </location>
</feature>
<feature type="transmembrane region" description="Helical" evidence="2">
    <location>
        <begin position="92"/>
        <end position="113"/>
    </location>
</feature>
<evidence type="ECO:0000256" key="2">
    <source>
        <dbReference type="SAM" id="Phobius"/>
    </source>
</evidence>
<gene>
    <name evidence="3" type="ORF">NC992_24210</name>
</gene>